<evidence type="ECO:0000256" key="3">
    <source>
        <dbReference type="PROSITE-ProRule" id="PRU00339"/>
    </source>
</evidence>
<sequence length="387" mass="42492">MAARRTICYFLIAVLGFGYARTTVAQSGPFVAVSDPPEMMGPPKTYPSASPAEKAFLDVLQQVGKDTSAADLSLLDRFIEIYPKFGDARFTRAQIVACETNPPNLVNAKGDLQAAISAERGDLSIYDKKQALSLLAKIASSSGEYRTALDLLDSAMEEDLDTADNIFNIQGTEPSKTSDFCTWNLTDLSLLSANAPKDWRSFALVGLYYQFFTTFGESTFPQATAAFQKASILNPRTAVVPYLQGELHMATAFWTKKAWASDAARDAFYRAAIPSFTRAIQLDPGFAKAYAARAEVYLNLKQDALAIKDFDKALSLKPDISTALSDRGIAHLELGQYYPAISDFGDAIRAKDEGDSYISTLYANRGDTYVKVRDYQRAIDDYSTALR</sequence>
<dbReference type="PROSITE" id="PS50005">
    <property type="entry name" value="TPR"/>
    <property type="match status" value="1"/>
</dbReference>
<dbReference type="Gene3D" id="1.25.40.10">
    <property type="entry name" value="Tetratricopeptide repeat domain"/>
    <property type="match status" value="1"/>
</dbReference>
<keyword evidence="2 3" id="KW-0802">TPR repeat</keyword>
<dbReference type="Proteomes" id="UP000253606">
    <property type="component" value="Chromosome"/>
</dbReference>
<gene>
    <name evidence="5" type="ORF">ACPOL_0323</name>
</gene>
<accession>A0A2Z5FT89</accession>
<keyword evidence="6" id="KW-1185">Reference proteome</keyword>
<keyword evidence="1" id="KW-0677">Repeat</keyword>
<dbReference type="OrthoDB" id="100519at2"/>
<dbReference type="InterPro" id="IPR050498">
    <property type="entry name" value="Ycf3"/>
</dbReference>
<dbReference type="Pfam" id="PF13181">
    <property type="entry name" value="TPR_8"/>
    <property type="match status" value="1"/>
</dbReference>
<keyword evidence="4" id="KW-0732">Signal</keyword>
<proteinExistence type="predicted"/>
<dbReference type="InterPro" id="IPR011990">
    <property type="entry name" value="TPR-like_helical_dom_sf"/>
</dbReference>
<dbReference type="PROSITE" id="PS50293">
    <property type="entry name" value="TPR_REGION"/>
    <property type="match status" value="1"/>
</dbReference>
<dbReference type="SMART" id="SM00028">
    <property type="entry name" value="TPR"/>
    <property type="match status" value="5"/>
</dbReference>
<feature type="chain" id="PRO_5016380437" description="Tetratricopeptide repeat protein" evidence="4">
    <location>
        <begin position="26"/>
        <end position="387"/>
    </location>
</feature>
<evidence type="ECO:0000313" key="6">
    <source>
        <dbReference type="Proteomes" id="UP000253606"/>
    </source>
</evidence>
<evidence type="ECO:0000313" key="5">
    <source>
        <dbReference type="EMBL" id="AXC09706.1"/>
    </source>
</evidence>
<dbReference type="KEGG" id="abas:ACPOL_0323"/>
<dbReference type="SUPFAM" id="SSF48452">
    <property type="entry name" value="TPR-like"/>
    <property type="match status" value="2"/>
</dbReference>
<evidence type="ECO:0008006" key="7">
    <source>
        <dbReference type="Google" id="ProtNLM"/>
    </source>
</evidence>
<feature type="repeat" description="TPR" evidence="3">
    <location>
        <begin position="287"/>
        <end position="320"/>
    </location>
</feature>
<dbReference type="InterPro" id="IPR019734">
    <property type="entry name" value="TPR_rpt"/>
</dbReference>
<organism evidence="5 6">
    <name type="scientific">Acidisarcina polymorpha</name>
    <dbReference type="NCBI Taxonomy" id="2211140"/>
    <lineage>
        <taxon>Bacteria</taxon>
        <taxon>Pseudomonadati</taxon>
        <taxon>Acidobacteriota</taxon>
        <taxon>Terriglobia</taxon>
        <taxon>Terriglobales</taxon>
        <taxon>Acidobacteriaceae</taxon>
        <taxon>Acidisarcina</taxon>
    </lineage>
</organism>
<dbReference type="EMBL" id="CP030840">
    <property type="protein sequence ID" value="AXC09706.1"/>
    <property type="molecule type" value="Genomic_DNA"/>
</dbReference>
<dbReference type="InterPro" id="IPR013105">
    <property type="entry name" value="TPR_2"/>
</dbReference>
<name>A0A2Z5FT89_9BACT</name>
<dbReference type="PANTHER" id="PTHR44858:SF1">
    <property type="entry name" value="UDP-N-ACETYLGLUCOSAMINE--PEPTIDE N-ACETYLGLUCOSAMINYLTRANSFERASE SPINDLY-RELATED"/>
    <property type="match status" value="1"/>
</dbReference>
<feature type="signal peptide" evidence="4">
    <location>
        <begin position="1"/>
        <end position="25"/>
    </location>
</feature>
<dbReference type="PANTHER" id="PTHR44858">
    <property type="entry name" value="TETRATRICOPEPTIDE REPEAT PROTEIN 6"/>
    <property type="match status" value="1"/>
</dbReference>
<evidence type="ECO:0000256" key="2">
    <source>
        <dbReference type="ARBA" id="ARBA00022803"/>
    </source>
</evidence>
<dbReference type="Pfam" id="PF07719">
    <property type="entry name" value="TPR_2"/>
    <property type="match status" value="1"/>
</dbReference>
<evidence type="ECO:0000256" key="4">
    <source>
        <dbReference type="SAM" id="SignalP"/>
    </source>
</evidence>
<dbReference type="AlphaFoldDB" id="A0A2Z5FT89"/>
<reference evidence="5 6" key="1">
    <citation type="journal article" date="2018" name="Front. Microbiol.">
        <title>Hydrolytic Capabilities as a Key to Environmental Success: Chitinolytic and Cellulolytic Acidobacteria From Acidic Sub-arctic Soils and Boreal Peatlands.</title>
        <authorList>
            <person name="Belova S.E."/>
            <person name="Ravin N.V."/>
            <person name="Pankratov T.A."/>
            <person name="Rakitin A.L."/>
            <person name="Ivanova A.A."/>
            <person name="Beletsky A.V."/>
            <person name="Mardanov A.V."/>
            <person name="Sinninghe Damste J.S."/>
            <person name="Dedysh S.N."/>
        </authorList>
    </citation>
    <scope>NUCLEOTIDE SEQUENCE [LARGE SCALE GENOMIC DNA]</scope>
    <source>
        <strain evidence="5 6">SBC82</strain>
    </source>
</reference>
<evidence type="ECO:0000256" key="1">
    <source>
        <dbReference type="ARBA" id="ARBA00022737"/>
    </source>
</evidence>
<protein>
    <recommendedName>
        <fullName evidence="7">Tetratricopeptide repeat protein</fullName>
    </recommendedName>
</protein>